<comment type="pathway">
    <text evidence="3">Isoprenoid biosynthesis; isopentenyl diphosphate biosynthesis via DXP pathway; isopentenyl diphosphate from 1-deoxy-D-xylulose 5-phosphate: step 4/6.</text>
</comment>
<evidence type="ECO:0000256" key="1">
    <source>
        <dbReference type="ARBA" id="ARBA00000200"/>
    </source>
</evidence>
<dbReference type="EC" id="4.6.1.12" evidence="4"/>
<evidence type="ECO:0000256" key="6">
    <source>
        <dbReference type="ARBA" id="ARBA00023229"/>
    </source>
</evidence>
<evidence type="ECO:0000313" key="10">
    <source>
        <dbReference type="Proteomes" id="UP000242616"/>
    </source>
</evidence>
<organism evidence="9 10">
    <name type="scientific">Thermosipho affectus</name>
    <dbReference type="NCBI Taxonomy" id="660294"/>
    <lineage>
        <taxon>Bacteria</taxon>
        <taxon>Thermotogati</taxon>
        <taxon>Thermotogota</taxon>
        <taxon>Thermotogae</taxon>
        <taxon>Thermotogales</taxon>
        <taxon>Fervidobacteriaceae</taxon>
        <taxon>Thermosipho</taxon>
    </lineage>
</organism>
<evidence type="ECO:0000256" key="5">
    <source>
        <dbReference type="ARBA" id="ARBA00022723"/>
    </source>
</evidence>
<dbReference type="PROSITE" id="PS01350">
    <property type="entry name" value="ISPF"/>
    <property type="match status" value="1"/>
</dbReference>
<evidence type="ECO:0000256" key="4">
    <source>
        <dbReference type="ARBA" id="ARBA00012579"/>
    </source>
</evidence>
<keyword evidence="7" id="KW-0456">Lyase</keyword>
<keyword evidence="6" id="KW-0414">Isoprene biosynthesis</keyword>
<comment type="cofactor">
    <cofactor evidence="2">
        <name>a divalent metal cation</name>
        <dbReference type="ChEBI" id="CHEBI:60240"/>
    </cofactor>
</comment>
<dbReference type="Gene3D" id="3.30.1330.50">
    <property type="entry name" value="2-C-methyl-D-erythritol 2,4-cyclodiphosphate synthase"/>
    <property type="match status" value="1"/>
</dbReference>
<evidence type="ECO:0000256" key="2">
    <source>
        <dbReference type="ARBA" id="ARBA00001968"/>
    </source>
</evidence>
<dbReference type="PANTHER" id="PTHR43181:SF1">
    <property type="entry name" value="2-C-METHYL-D-ERYTHRITOL 2,4-CYCLODIPHOSPHATE SYNTHASE, CHLOROPLASTIC"/>
    <property type="match status" value="1"/>
</dbReference>
<dbReference type="EMBL" id="LBFC01000006">
    <property type="protein sequence ID" value="ONN27816.1"/>
    <property type="molecule type" value="Genomic_DNA"/>
</dbReference>
<feature type="domain" description="2-C-methyl-D-erythritol 2,4-cyclodiphosphate synthase" evidence="8">
    <location>
        <begin position="183"/>
        <end position="327"/>
    </location>
</feature>
<dbReference type="SUPFAM" id="SSF69765">
    <property type="entry name" value="IpsF-like"/>
    <property type="match status" value="1"/>
</dbReference>
<dbReference type="Proteomes" id="UP000242616">
    <property type="component" value="Unassembled WGS sequence"/>
</dbReference>
<evidence type="ECO:0000256" key="7">
    <source>
        <dbReference type="ARBA" id="ARBA00023239"/>
    </source>
</evidence>
<name>A0ABX3IJ15_9BACT</name>
<proteinExistence type="predicted"/>
<gene>
    <name evidence="9" type="ORF">XJ44_02290</name>
</gene>
<evidence type="ECO:0000259" key="8">
    <source>
        <dbReference type="Pfam" id="PF02542"/>
    </source>
</evidence>
<dbReference type="CDD" id="cd00554">
    <property type="entry name" value="MECDP_synthase"/>
    <property type="match status" value="1"/>
</dbReference>
<evidence type="ECO:0000313" key="9">
    <source>
        <dbReference type="EMBL" id="ONN27816.1"/>
    </source>
</evidence>
<keyword evidence="10" id="KW-1185">Reference proteome</keyword>
<dbReference type="InterPro" id="IPR036571">
    <property type="entry name" value="MECDP_synthase_sf"/>
</dbReference>
<sequence length="331" mass="37616">MNFVKINKENYEECAKFIYNEKKDYFDYLFKMNAFEIIKKALLFSIPPFLMQNSLVCEENGEVLGVLLYAPKDAFRHRYEKWVKILGLKVLGTGMKLASVIGQILLNFTVDDVYIISLSGKDISIEYELLYNFINSHDYSRILVDVTENLLNKYKTMNFLEEKKINNRLIRMTKKSKMKHCSGLGWDTHPIVKGRQLILGGIKIDAGFGLNGHSDGDVIVHSIIDSLLGVSLKKDIGVLFPETKVPEGISSVYMLEKVLNAINQKGYFPENIDCVVITDFKLGSYRDEISKNLEKLVRCPVSLKFKTGNGVYPERNLNAITAICVSNIISI</sequence>
<dbReference type="RefSeq" id="WP_077197928.1">
    <property type="nucleotide sequence ID" value="NZ_LBFC01000006.1"/>
</dbReference>
<protein>
    <recommendedName>
        <fullName evidence="4">2-C-methyl-D-erythritol 2,4-cyclodiphosphate synthase</fullName>
        <ecNumber evidence="4">4.6.1.12</ecNumber>
    </recommendedName>
</protein>
<dbReference type="Pfam" id="PF02542">
    <property type="entry name" value="YgbB"/>
    <property type="match status" value="1"/>
</dbReference>
<accession>A0ABX3IJ15</accession>
<dbReference type="PANTHER" id="PTHR43181">
    <property type="entry name" value="2-C-METHYL-D-ERYTHRITOL 2,4-CYCLODIPHOSPHATE SYNTHASE, CHLOROPLASTIC"/>
    <property type="match status" value="1"/>
</dbReference>
<comment type="catalytic activity">
    <reaction evidence="1">
        <text>4-CDP-2-C-methyl-D-erythritol 2-phosphate = 2-C-methyl-D-erythritol 2,4-cyclic diphosphate + CMP</text>
        <dbReference type="Rhea" id="RHEA:23864"/>
        <dbReference type="ChEBI" id="CHEBI:57919"/>
        <dbReference type="ChEBI" id="CHEBI:58483"/>
        <dbReference type="ChEBI" id="CHEBI:60377"/>
        <dbReference type="EC" id="4.6.1.12"/>
    </reaction>
</comment>
<evidence type="ECO:0000256" key="3">
    <source>
        <dbReference type="ARBA" id="ARBA00004709"/>
    </source>
</evidence>
<dbReference type="InterPro" id="IPR003526">
    <property type="entry name" value="MECDP_synthase"/>
</dbReference>
<comment type="caution">
    <text evidence="9">The sequence shown here is derived from an EMBL/GenBank/DDBJ whole genome shotgun (WGS) entry which is preliminary data.</text>
</comment>
<keyword evidence="5" id="KW-0479">Metal-binding</keyword>
<reference evidence="9 10" key="1">
    <citation type="submission" date="2015-06" db="EMBL/GenBank/DDBJ databases">
        <title>Genome sequencing of Thermotogales isolates from hydrothermal vents.</title>
        <authorList>
            <person name="Haverkamp T.H."/>
            <person name="Kublanov I.V."/>
            <person name="Nesbo C.L."/>
        </authorList>
    </citation>
    <scope>NUCLEOTIDE SEQUENCE [LARGE SCALE GENOMIC DNA]</scope>
    <source>
        <strain evidence="10">ik275mar</strain>
    </source>
</reference>
<dbReference type="InterPro" id="IPR020555">
    <property type="entry name" value="MECDP_synthase_CS"/>
</dbReference>